<proteinExistence type="predicted"/>
<gene>
    <name evidence="1" type="ORF">JMN32_22460</name>
</gene>
<evidence type="ECO:0000313" key="2">
    <source>
        <dbReference type="Proteomes" id="UP000614216"/>
    </source>
</evidence>
<dbReference type="AlphaFoldDB" id="A0A937G2L5"/>
<dbReference type="Proteomes" id="UP000614216">
    <property type="component" value="Unassembled WGS sequence"/>
</dbReference>
<protein>
    <submittedName>
        <fullName evidence="1">Uncharacterized protein</fullName>
    </submittedName>
</protein>
<evidence type="ECO:0000313" key="1">
    <source>
        <dbReference type="EMBL" id="MBL6449091.1"/>
    </source>
</evidence>
<comment type="caution">
    <text evidence="1">The sequence shown here is derived from an EMBL/GenBank/DDBJ whole genome shotgun (WGS) entry which is preliminary data.</text>
</comment>
<dbReference type="RefSeq" id="WP_202858621.1">
    <property type="nucleotide sequence ID" value="NZ_JAEUGD010000066.1"/>
</dbReference>
<name>A0A937G2L5_9BACT</name>
<reference evidence="1" key="1">
    <citation type="submission" date="2021-01" db="EMBL/GenBank/DDBJ databases">
        <title>Fulvivirga kasyanovii gen. nov., sp nov., a novel member of the phylum Bacteroidetes isolated from seawater in a mussel farm.</title>
        <authorList>
            <person name="Zhao L.-H."/>
            <person name="Wang Z.-J."/>
        </authorList>
    </citation>
    <scope>NUCLEOTIDE SEQUENCE</scope>
    <source>
        <strain evidence="1">29W222</strain>
    </source>
</reference>
<sequence length="115" mass="13277">MNKTIEKYPVKFIFIENRKTSVSESSEYEILAQYLDIWRDPREIKETLLPGINSVLEGEVSFVEIGADVVGLAVVQKEKTELCGSEVGYKDLIMPSIDFRNLVMEWLEFLESQNR</sequence>
<keyword evidence="2" id="KW-1185">Reference proteome</keyword>
<dbReference type="EMBL" id="JAEUGD010000066">
    <property type="protein sequence ID" value="MBL6449091.1"/>
    <property type="molecule type" value="Genomic_DNA"/>
</dbReference>
<accession>A0A937G2L5</accession>
<organism evidence="1 2">
    <name type="scientific">Fulvivirga marina</name>
    <dbReference type="NCBI Taxonomy" id="2494733"/>
    <lineage>
        <taxon>Bacteria</taxon>
        <taxon>Pseudomonadati</taxon>
        <taxon>Bacteroidota</taxon>
        <taxon>Cytophagia</taxon>
        <taxon>Cytophagales</taxon>
        <taxon>Fulvivirgaceae</taxon>
        <taxon>Fulvivirga</taxon>
    </lineage>
</organism>